<dbReference type="SUPFAM" id="SSF49367">
    <property type="entry name" value="Superoxide reductase-like"/>
    <property type="match status" value="1"/>
</dbReference>
<dbReference type="AlphaFoldDB" id="A0A0B0EIQ1"/>
<comment type="caution">
    <text evidence="7">The sequence shown here is derived from an EMBL/GenBank/DDBJ whole genome shotgun (WGS) entry which is preliminary data.</text>
</comment>
<evidence type="ECO:0000313" key="7">
    <source>
        <dbReference type="EMBL" id="KHE91003.1"/>
    </source>
</evidence>
<dbReference type="InterPro" id="IPR051233">
    <property type="entry name" value="Desulfoferrodoxin_SOR"/>
</dbReference>
<dbReference type="Proteomes" id="UP000030652">
    <property type="component" value="Unassembled WGS sequence"/>
</dbReference>
<protein>
    <submittedName>
        <fullName evidence="7">Superoxide reductase</fullName>
        <ecNumber evidence="7">1.15.1.2</ecNumber>
    </submittedName>
</protein>
<name>A0A0B0EIQ1_9BACT</name>
<keyword evidence="7" id="KW-0560">Oxidoreductase</keyword>
<dbReference type="Pfam" id="PF01880">
    <property type="entry name" value="Desulfoferrodox"/>
    <property type="match status" value="1"/>
</dbReference>
<dbReference type="PANTHER" id="PTHR36541">
    <property type="entry name" value="SUPEROXIDE REDUCTASE-RELATED"/>
    <property type="match status" value="1"/>
</dbReference>
<keyword evidence="5" id="KW-0408">Iron</keyword>
<dbReference type="NCBIfam" id="TIGR00332">
    <property type="entry name" value="neela_ferrous"/>
    <property type="match status" value="1"/>
</dbReference>
<reference evidence="7 8" key="1">
    <citation type="submission" date="2014-10" db="EMBL/GenBank/DDBJ databases">
        <title>Draft genome of anammox bacterium scalindua brodae, obtained using differential coverage binning of sequence data from two enrichment reactors.</title>
        <authorList>
            <person name="Speth D.R."/>
            <person name="Russ L."/>
            <person name="Kartal B."/>
            <person name="Op den Camp H.J."/>
            <person name="Dutilh B.E."/>
            <person name="Jetten M.S."/>
        </authorList>
    </citation>
    <scope>NUCLEOTIDE SEQUENCE [LARGE SCALE GENOMIC DNA]</scope>
    <source>
        <strain evidence="7">RU1</strain>
    </source>
</reference>
<evidence type="ECO:0000256" key="1">
    <source>
        <dbReference type="ARBA" id="ARBA00005941"/>
    </source>
</evidence>
<organism evidence="7 8">
    <name type="scientific">Candidatus Scalindua brodae</name>
    <dbReference type="NCBI Taxonomy" id="237368"/>
    <lineage>
        <taxon>Bacteria</taxon>
        <taxon>Pseudomonadati</taxon>
        <taxon>Planctomycetota</taxon>
        <taxon>Candidatus Brocadiia</taxon>
        <taxon>Candidatus Brocadiales</taxon>
        <taxon>Candidatus Scalinduaceae</taxon>
        <taxon>Candidatus Scalindua</taxon>
    </lineage>
</organism>
<keyword evidence="3" id="KW-0479">Metal-binding</keyword>
<dbReference type="CDD" id="cd03172">
    <property type="entry name" value="SORL_classII"/>
    <property type="match status" value="1"/>
</dbReference>
<dbReference type="GO" id="GO:0005506">
    <property type="term" value="F:iron ion binding"/>
    <property type="evidence" value="ECO:0007669"/>
    <property type="project" value="InterPro"/>
</dbReference>
<evidence type="ECO:0000256" key="3">
    <source>
        <dbReference type="ARBA" id="ARBA00022723"/>
    </source>
</evidence>
<comment type="similarity">
    <text evidence="1">Belongs to the desulfoferrodoxin family.</text>
</comment>
<dbReference type="eggNOG" id="COG2033">
    <property type="taxonomic scope" value="Bacteria"/>
</dbReference>
<evidence type="ECO:0000256" key="2">
    <source>
        <dbReference type="ARBA" id="ARBA00022448"/>
    </source>
</evidence>
<keyword evidence="2" id="KW-0813">Transport</keyword>
<evidence type="ECO:0000313" key="8">
    <source>
        <dbReference type="Proteomes" id="UP000030652"/>
    </source>
</evidence>
<dbReference type="GO" id="GO:0050605">
    <property type="term" value="F:superoxide reductase activity"/>
    <property type="evidence" value="ECO:0007669"/>
    <property type="project" value="UniProtKB-EC"/>
</dbReference>
<evidence type="ECO:0000256" key="4">
    <source>
        <dbReference type="ARBA" id="ARBA00022982"/>
    </source>
</evidence>
<evidence type="ECO:0000256" key="5">
    <source>
        <dbReference type="ARBA" id="ARBA00023004"/>
    </source>
</evidence>
<dbReference type="InterPro" id="IPR036073">
    <property type="entry name" value="Desulfoferrodoxin_Fe-bd_dom_sf"/>
</dbReference>
<sequence length="124" mass="13953">MSNEKALFCKVNKSEDVEPDSPLAKKHVPVITVPSVLKVGEFCDVKITVGEIEHPNENEHFIQWIEFYIGSVYLGRFDFAPVMTRPEITIPLKLSHSGLNSTLRAVSRCNMHGLWEGTAQVKTE</sequence>
<dbReference type="EC" id="1.15.1.2" evidence="7"/>
<dbReference type="PANTHER" id="PTHR36541:SF1">
    <property type="entry name" value="SUPEROXIDE REDUCTASE-RELATED"/>
    <property type="match status" value="1"/>
</dbReference>
<keyword evidence="4" id="KW-0249">Electron transport</keyword>
<dbReference type="Gene3D" id="2.60.40.730">
    <property type="entry name" value="SOR catalytic domain"/>
    <property type="match status" value="1"/>
</dbReference>
<evidence type="ECO:0000259" key="6">
    <source>
        <dbReference type="Pfam" id="PF01880"/>
    </source>
</evidence>
<proteinExistence type="inferred from homology"/>
<gene>
    <name evidence="7" type="ORF">SCABRO_03305</name>
</gene>
<accession>A0A0B0EIQ1</accession>
<feature type="domain" description="Desulfoferrodoxin ferrous iron-binding" evidence="6">
    <location>
        <begin position="24"/>
        <end position="117"/>
    </location>
</feature>
<dbReference type="InterPro" id="IPR002742">
    <property type="entry name" value="Desulfoferrodoxin_Fe-bd_dom"/>
</dbReference>
<dbReference type="EMBL" id="JRYO01000225">
    <property type="protein sequence ID" value="KHE91003.1"/>
    <property type="molecule type" value="Genomic_DNA"/>
</dbReference>